<proteinExistence type="predicted"/>
<protein>
    <submittedName>
        <fullName evidence="1">Uncharacterized protein</fullName>
    </submittedName>
</protein>
<sequence length="67" mass="7779">MFYVSNDRIYSMTKNGKLNVYPEVYLVEGRPVPRVTGLRDKPRLRSVCTLQELLAKFGPNHPQQTKK</sequence>
<dbReference type="EMBL" id="BK016203">
    <property type="protein sequence ID" value="DAG02084.1"/>
    <property type="molecule type" value="Genomic_DNA"/>
</dbReference>
<organism evidence="1">
    <name type="scientific">Myoviridae sp. ct4uh47</name>
    <dbReference type="NCBI Taxonomy" id="2825032"/>
    <lineage>
        <taxon>Viruses</taxon>
        <taxon>Duplodnaviria</taxon>
        <taxon>Heunggongvirae</taxon>
        <taxon>Uroviricota</taxon>
        <taxon>Caudoviricetes</taxon>
    </lineage>
</organism>
<reference evidence="1" key="1">
    <citation type="journal article" date="2021" name="Proc. Natl. Acad. Sci. U.S.A.">
        <title>A Catalog of Tens of Thousands of Viruses from Human Metagenomes Reveals Hidden Associations with Chronic Diseases.</title>
        <authorList>
            <person name="Tisza M.J."/>
            <person name="Buck C.B."/>
        </authorList>
    </citation>
    <scope>NUCLEOTIDE SEQUENCE</scope>
    <source>
        <strain evidence="1">Ct4uh47</strain>
    </source>
</reference>
<accession>A0A8S5V5U7</accession>
<evidence type="ECO:0000313" key="1">
    <source>
        <dbReference type="EMBL" id="DAG02084.1"/>
    </source>
</evidence>
<name>A0A8S5V5U7_9CAUD</name>